<organism evidence="2 3">
    <name type="scientific">Loigolactobacillus jiayinensis</name>
    <dbReference type="NCBI Taxonomy" id="2486016"/>
    <lineage>
        <taxon>Bacteria</taxon>
        <taxon>Bacillati</taxon>
        <taxon>Bacillota</taxon>
        <taxon>Bacilli</taxon>
        <taxon>Lactobacillales</taxon>
        <taxon>Lactobacillaceae</taxon>
        <taxon>Loigolactobacillus</taxon>
    </lineage>
</organism>
<dbReference type="SUPFAM" id="SSF56349">
    <property type="entry name" value="DNA breaking-rejoining enzymes"/>
    <property type="match status" value="1"/>
</dbReference>
<proteinExistence type="predicted"/>
<sequence length="73" mass="8153">MTKTTDIHVNPHLLGHYFTSQALSNPNAPEINAMHWLGHKNLHMTASYSPDTKPASMKLYPKLKVLDGTKLAK</sequence>
<evidence type="ECO:0000256" key="1">
    <source>
        <dbReference type="ARBA" id="ARBA00023172"/>
    </source>
</evidence>
<dbReference type="EMBL" id="JBHSSL010000025">
    <property type="protein sequence ID" value="MFC6169755.1"/>
    <property type="molecule type" value="Genomic_DNA"/>
</dbReference>
<protein>
    <recommendedName>
        <fullName evidence="4">Integrase</fullName>
    </recommendedName>
</protein>
<evidence type="ECO:0008006" key="4">
    <source>
        <dbReference type="Google" id="ProtNLM"/>
    </source>
</evidence>
<dbReference type="Proteomes" id="UP001596289">
    <property type="component" value="Unassembled WGS sequence"/>
</dbReference>
<name>A0ABW1RA10_9LACO</name>
<dbReference type="InterPro" id="IPR011010">
    <property type="entry name" value="DNA_brk_join_enz"/>
</dbReference>
<dbReference type="RefSeq" id="WP_125551146.1">
    <property type="nucleotide sequence ID" value="NZ_JBHSSL010000025.1"/>
</dbReference>
<gene>
    <name evidence="2" type="ORF">ACFQGP_04080</name>
</gene>
<keyword evidence="3" id="KW-1185">Reference proteome</keyword>
<evidence type="ECO:0000313" key="2">
    <source>
        <dbReference type="EMBL" id="MFC6169755.1"/>
    </source>
</evidence>
<accession>A0ABW1RA10</accession>
<evidence type="ECO:0000313" key="3">
    <source>
        <dbReference type="Proteomes" id="UP001596289"/>
    </source>
</evidence>
<reference evidence="3" key="1">
    <citation type="journal article" date="2019" name="Int. J. Syst. Evol. Microbiol.">
        <title>The Global Catalogue of Microorganisms (GCM) 10K type strain sequencing project: providing services to taxonomists for standard genome sequencing and annotation.</title>
        <authorList>
            <consortium name="The Broad Institute Genomics Platform"/>
            <consortium name="The Broad Institute Genome Sequencing Center for Infectious Disease"/>
            <person name="Wu L."/>
            <person name="Ma J."/>
        </authorList>
    </citation>
    <scope>NUCLEOTIDE SEQUENCE [LARGE SCALE GENOMIC DNA]</scope>
    <source>
        <strain evidence="3">CCM 8904</strain>
    </source>
</reference>
<keyword evidence="1" id="KW-0233">DNA recombination</keyword>
<comment type="caution">
    <text evidence="2">The sequence shown here is derived from an EMBL/GenBank/DDBJ whole genome shotgun (WGS) entry which is preliminary data.</text>
</comment>
<dbReference type="InterPro" id="IPR013762">
    <property type="entry name" value="Integrase-like_cat_sf"/>
</dbReference>
<dbReference type="Gene3D" id="1.10.443.10">
    <property type="entry name" value="Intergrase catalytic core"/>
    <property type="match status" value="1"/>
</dbReference>